<gene>
    <name evidence="2" type="ORF">ILUMI_20700</name>
</gene>
<feature type="region of interest" description="Disordered" evidence="1">
    <location>
        <begin position="1"/>
        <end position="27"/>
    </location>
</feature>
<proteinExistence type="predicted"/>
<dbReference type="EMBL" id="VTPC01089948">
    <property type="protein sequence ID" value="KAF2885472.1"/>
    <property type="molecule type" value="Genomic_DNA"/>
</dbReference>
<name>A0A8K0CK82_IGNLU</name>
<organism evidence="2 3">
    <name type="scientific">Ignelater luminosus</name>
    <name type="common">Cucubano</name>
    <name type="synonym">Pyrophorus luminosus</name>
    <dbReference type="NCBI Taxonomy" id="2038154"/>
    <lineage>
        <taxon>Eukaryota</taxon>
        <taxon>Metazoa</taxon>
        <taxon>Ecdysozoa</taxon>
        <taxon>Arthropoda</taxon>
        <taxon>Hexapoda</taxon>
        <taxon>Insecta</taxon>
        <taxon>Pterygota</taxon>
        <taxon>Neoptera</taxon>
        <taxon>Endopterygota</taxon>
        <taxon>Coleoptera</taxon>
        <taxon>Polyphaga</taxon>
        <taxon>Elateriformia</taxon>
        <taxon>Elateroidea</taxon>
        <taxon>Elateridae</taxon>
        <taxon>Agrypninae</taxon>
        <taxon>Pyrophorini</taxon>
        <taxon>Ignelater</taxon>
    </lineage>
</organism>
<sequence>METGGGSTDKGTKRKIRDENEDGGRKIKQSKNLIKVGTWKLRGTNEVGKLKQLNEVAKKYGVDTVALQEMKQREEIGDYIILSSECEQKIFGMGFMGTHHGGIEKVKEAVTVVLNGLTSEDYQGCCELWEQRCNRCVELMGDYCEGR</sequence>
<comment type="caution">
    <text evidence="2">The sequence shown here is derived from an EMBL/GenBank/DDBJ whole genome shotgun (WGS) entry which is preliminary data.</text>
</comment>
<evidence type="ECO:0000313" key="2">
    <source>
        <dbReference type="EMBL" id="KAF2885472.1"/>
    </source>
</evidence>
<keyword evidence="3" id="KW-1185">Reference proteome</keyword>
<evidence type="ECO:0000313" key="3">
    <source>
        <dbReference type="Proteomes" id="UP000801492"/>
    </source>
</evidence>
<protein>
    <submittedName>
        <fullName evidence="2">Uncharacterized protein</fullName>
    </submittedName>
</protein>
<dbReference type="AlphaFoldDB" id="A0A8K0CK82"/>
<evidence type="ECO:0000256" key="1">
    <source>
        <dbReference type="SAM" id="MobiDB-lite"/>
    </source>
</evidence>
<accession>A0A8K0CK82</accession>
<dbReference type="OrthoDB" id="8193560at2759"/>
<reference evidence="2" key="1">
    <citation type="submission" date="2019-08" db="EMBL/GenBank/DDBJ databases">
        <title>The genome of the North American firefly Photinus pyralis.</title>
        <authorList>
            <consortium name="Photinus pyralis genome working group"/>
            <person name="Fallon T.R."/>
            <person name="Sander Lower S.E."/>
            <person name="Weng J.-K."/>
        </authorList>
    </citation>
    <scope>NUCLEOTIDE SEQUENCE</scope>
    <source>
        <strain evidence="2">TRF0915ILg1</strain>
        <tissue evidence="2">Whole body</tissue>
    </source>
</reference>
<dbReference type="Proteomes" id="UP000801492">
    <property type="component" value="Unassembled WGS sequence"/>
</dbReference>
<feature type="compositionally biased region" description="Basic and acidic residues" evidence="1">
    <location>
        <begin position="16"/>
        <end position="25"/>
    </location>
</feature>